<sequence length="88" mass="9461">MASVEDQDPSWALGERDDPLAGVEVEPDVSVPSGRRALVDPDDLPAPGGDPEEITEQLLDGGAADEDESEKPAFEADPDIIAEERREY</sequence>
<accession>A0A0B2AJ70</accession>
<dbReference type="RefSeq" id="WP_043124904.1">
    <property type="nucleotide sequence ID" value="NZ_JTDL01000136.1"/>
</dbReference>
<organism evidence="2 3">
    <name type="scientific">Sinomonas humi</name>
    <dbReference type="NCBI Taxonomy" id="1338436"/>
    <lineage>
        <taxon>Bacteria</taxon>
        <taxon>Bacillati</taxon>
        <taxon>Actinomycetota</taxon>
        <taxon>Actinomycetes</taxon>
        <taxon>Micrococcales</taxon>
        <taxon>Micrococcaceae</taxon>
        <taxon>Sinomonas</taxon>
    </lineage>
</organism>
<comment type="caution">
    <text evidence="2">The sequence shown here is derived from an EMBL/GenBank/DDBJ whole genome shotgun (WGS) entry which is preliminary data.</text>
</comment>
<gene>
    <name evidence="2" type="ORF">LK10_14140</name>
</gene>
<keyword evidence="3" id="KW-1185">Reference proteome</keyword>
<feature type="region of interest" description="Disordered" evidence="1">
    <location>
        <begin position="1"/>
        <end position="88"/>
    </location>
</feature>
<dbReference type="EMBL" id="JTDL01000136">
    <property type="protein sequence ID" value="KHL01903.1"/>
    <property type="molecule type" value="Genomic_DNA"/>
</dbReference>
<reference evidence="2 3" key="1">
    <citation type="submission" date="2014-09" db="EMBL/GenBank/DDBJ databases">
        <title>Genome sequence of Sinomonas sp. MUSC 117.</title>
        <authorList>
            <person name="Lee L.-H."/>
        </authorList>
    </citation>
    <scope>NUCLEOTIDE SEQUENCE [LARGE SCALE GENOMIC DNA]</scope>
    <source>
        <strain evidence="2 3">MUSC 117</strain>
    </source>
</reference>
<evidence type="ECO:0000256" key="1">
    <source>
        <dbReference type="SAM" id="MobiDB-lite"/>
    </source>
</evidence>
<dbReference type="AlphaFoldDB" id="A0A0B2AJ70"/>
<evidence type="ECO:0008006" key="4">
    <source>
        <dbReference type="Google" id="ProtNLM"/>
    </source>
</evidence>
<evidence type="ECO:0000313" key="3">
    <source>
        <dbReference type="Proteomes" id="UP000030982"/>
    </source>
</evidence>
<dbReference type="Proteomes" id="UP000030982">
    <property type="component" value="Unassembled WGS sequence"/>
</dbReference>
<protein>
    <recommendedName>
        <fullName evidence="4">DUF5709 domain-containing protein</fullName>
    </recommendedName>
</protein>
<proteinExistence type="predicted"/>
<evidence type="ECO:0000313" key="2">
    <source>
        <dbReference type="EMBL" id="KHL01903.1"/>
    </source>
</evidence>
<name>A0A0B2AJ70_9MICC</name>